<dbReference type="InterPro" id="IPR007712">
    <property type="entry name" value="RelE/ParE_toxin"/>
</dbReference>
<dbReference type="Pfam" id="PF05016">
    <property type="entry name" value="ParE_toxin"/>
    <property type="match status" value="1"/>
</dbReference>
<dbReference type="Gene3D" id="3.30.2310.20">
    <property type="entry name" value="RelE-like"/>
    <property type="match status" value="1"/>
</dbReference>
<dbReference type="Proteomes" id="UP001166585">
    <property type="component" value="Unassembled WGS sequence"/>
</dbReference>
<evidence type="ECO:0000313" key="3">
    <source>
        <dbReference type="EMBL" id="MBS9475595.1"/>
    </source>
</evidence>
<gene>
    <name evidence="3" type="ORF">KIP89_00540</name>
</gene>
<dbReference type="InterPro" id="IPR051803">
    <property type="entry name" value="TA_system_RelE-like_toxin"/>
</dbReference>
<keyword evidence="2" id="KW-1277">Toxin-antitoxin system</keyword>
<name>A0ABS5R2Z7_9HYPH</name>
<accession>A0ABS5R2Z7</accession>
<evidence type="ECO:0000313" key="4">
    <source>
        <dbReference type="Proteomes" id="UP001166585"/>
    </source>
</evidence>
<dbReference type="PANTHER" id="PTHR33755">
    <property type="entry name" value="TOXIN PARE1-RELATED"/>
    <property type="match status" value="1"/>
</dbReference>
<dbReference type="EMBL" id="JAHCQH010000004">
    <property type="protein sequence ID" value="MBS9475595.1"/>
    <property type="molecule type" value="Genomic_DNA"/>
</dbReference>
<organism evidence="3 4">
    <name type="scientific">Ancylobacter radicis</name>
    <dbReference type="NCBI Taxonomy" id="2836179"/>
    <lineage>
        <taxon>Bacteria</taxon>
        <taxon>Pseudomonadati</taxon>
        <taxon>Pseudomonadota</taxon>
        <taxon>Alphaproteobacteria</taxon>
        <taxon>Hyphomicrobiales</taxon>
        <taxon>Xanthobacteraceae</taxon>
        <taxon>Ancylobacter</taxon>
    </lineage>
</organism>
<sequence length="98" mass="10855">MIVLITAQAEADLERIGDHIAADNPRRALAFIRELREHAARIGAAPEAYPLVPRVAAAGVRRCVHGNYLIFFRVSEDTVQILHVLHGAMDYEPLLFPG</sequence>
<dbReference type="RefSeq" id="WP_213753466.1">
    <property type="nucleotide sequence ID" value="NZ_JAHCQH010000004.1"/>
</dbReference>
<proteinExistence type="inferred from homology"/>
<comment type="caution">
    <text evidence="3">The sequence shown here is derived from an EMBL/GenBank/DDBJ whole genome shotgun (WGS) entry which is preliminary data.</text>
</comment>
<reference evidence="3" key="1">
    <citation type="submission" date="2021-05" db="EMBL/GenBank/DDBJ databases">
        <authorList>
            <person name="Sun Q."/>
            <person name="Inoue M."/>
        </authorList>
    </citation>
    <scope>NUCLEOTIDE SEQUENCE</scope>
    <source>
        <strain evidence="3">VKM B-3255</strain>
    </source>
</reference>
<dbReference type="PANTHER" id="PTHR33755:SF6">
    <property type="entry name" value="PLASMID STABILIZATION SYSTEM PROTEIN"/>
    <property type="match status" value="1"/>
</dbReference>
<evidence type="ECO:0000256" key="2">
    <source>
        <dbReference type="ARBA" id="ARBA00022649"/>
    </source>
</evidence>
<protein>
    <submittedName>
        <fullName evidence="3">Type II toxin-antitoxin system RelE/ParE family toxin</fullName>
    </submittedName>
</protein>
<comment type="similarity">
    <text evidence="1">Belongs to the RelE toxin family.</text>
</comment>
<evidence type="ECO:0000256" key="1">
    <source>
        <dbReference type="ARBA" id="ARBA00006226"/>
    </source>
</evidence>
<dbReference type="InterPro" id="IPR035093">
    <property type="entry name" value="RelE/ParE_toxin_dom_sf"/>
</dbReference>
<keyword evidence="4" id="KW-1185">Reference proteome</keyword>